<dbReference type="EMBL" id="JBHSXS010000003">
    <property type="protein sequence ID" value="MFC6879604.1"/>
    <property type="molecule type" value="Genomic_DNA"/>
</dbReference>
<reference evidence="3" key="1">
    <citation type="journal article" date="2019" name="Int. J. Syst. Evol. Microbiol.">
        <title>The Global Catalogue of Microorganisms (GCM) 10K type strain sequencing project: providing services to taxonomists for standard genome sequencing and annotation.</title>
        <authorList>
            <consortium name="The Broad Institute Genomics Platform"/>
            <consortium name="The Broad Institute Genome Sequencing Center for Infectious Disease"/>
            <person name="Wu L."/>
            <person name="Ma J."/>
        </authorList>
    </citation>
    <scope>NUCLEOTIDE SEQUENCE [LARGE SCALE GENOMIC DNA]</scope>
    <source>
        <strain evidence="3">JCM 3369</strain>
    </source>
</reference>
<comment type="caution">
    <text evidence="2">The sequence shown here is derived from an EMBL/GenBank/DDBJ whole genome shotgun (WGS) entry which is preliminary data.</text>
</comment>
<organism evidence="2 3">
    <name type="scientific">Actinomadura yumaensis</name>
    <dbReference type="NCBI Taxonomy" id="111807"/>
    <lineage>
        <taxon>Bacteria</taxon>
        <taxon>Bacillati</taxon>
        <taxon>Actinomycetota</taxon>
        <taxon>Actinomycetes</taxon>
        <taxon>Streptosporangiales</taxon>
        <taxon>Thermomonosporaceae</taxon>
        <taxon>Actinomadura</taxon>
    </lineage>
</organism>
<gene>
    <name evidence="2" type="ORF">ACFQKB_07465</name>
</gene>
<evidence type="ECO:0000313" key="3">
    <source>
        <dbReference type="Proteomes" id="UP001596380"/>
    </source>
</evidence>
<protein>
    <submittedName>
        <fullName evidence="2">Uncharacterized protein</fullName>
    </submittedName>
</protein>
<evidence type="ECO:0000313" key="2">
    <source>
        <dbReference type="EMBL" id="MFC6879604.1"/>
    </source>
</evidence>
<evidence type="ECO:0000256" key="1">
    <source>
        <dbReference type="SAM" id="MobiDB-lite"/>
    </source>
</evidence>
<keyword evidence="3" id="KW-1185">Reference proteome</keyword>
<accession>A0ABW2CD67</accession>
<dbReference type="Proteomes" id="UP001596380">
    <property type="component" value="Unassembled WGS sequence"/>
</dbReference>
<proteinExistence type="predicted"/>
<sequence length="46" mass="4620">MDSVGRDAESEKLLGLDDDVLLVGGTAGVADPNGTEGRGVRGVHAL</sequence>
<feature type="region of interest" description="Disordered" evidence="1">
    <location>
        <begin position="25"/>
        <end position="46"/>
    </location>
</feature>
<dbReference type="RefSeq" id="WP_160821576.1">
    <property type="nucleotide sequence ID" value="NZ_JBHSXE010000001.1"/>
</dbReference>
<name>A0ABW2CD67_9ACTN</name>